<dbReference type="Pfam" id="PF07702">
    <property type="entry name" value="UTRA"/>
    <property type="match status" value="1"/>
</dbReference>
<protein>
    <submittedName>
        <fullName evidence="5">GntR family transcriptional regulator</fullName>
    </submittedName>
</protein>
<dbReference type="PANTHER" id="PTHR44846:SF1">
    <property type="entry name" value="MANNOSYL-D-GLYCERATE TRANSPORT_METABOLISM SYSTEM REPRESSOR MNGR-RELATED"/>
    <property type="match status" value="1"/>
</dbReference>
<dbReference type="PRINTS" id="PR00035">
    <property type="entry name" value="HTHGNTR"/>
</dbReference>
<dbReference type="EMBL" id="CP142433">
    <property type="protein sequence ID" value="XBC45577.1"/>
    <property type="molecule type" value="Genomic_DNA"/>
</dbReference>
<dbReference type="SUPFAM" id="SSF64288">
    <property type="entry name" value="Chorismate lyase-like"/>
    <property type="match status" value="1"/>
</dbReference>
<keyword evidence="3" id="KW-0804">Transcription</keyword>
<dbReference type="InterPro" id="IPR050679">
    <property type="entry name" value="Bact_HTH_transcr_reg"/>
</dbReference>
<dbReference type="Gene3D" id="1.10.10.10">
    <property type="entry name" value="Winged helix-like DNA-binding domain superfamily/Winged helix DNA-binding domain"/>
    <property type="match status" value="1"/>
</dbReference>
<dbReference type="GO" id="GO:0003677">
    <property type="term" value="F:DNA binding"/>
    <property type="evidence" value="ECO:0007669"/>
    <property type="project" value="UniProtKB-KW"/>
</dbReference>
<evidence type="ECO:0000313" key="5">
    <source>
        <dbReference type="EMBL" id="XBC45577.1"/>
    </source>
</evidence>
<evidence type="ECO:0000256" key="1">
    <source>
        <dbReference type="ARBA" id="ARBA00023015"/>
    </source>
</evidence>
<dbReference type="GO" id="GO:0003700">
    <property type="term" value="F:DNA-binding transcription factor activity"/>
    <property type="evidence" value="ECO:0007669"/>
    <property type="project" value="InterPro"/>
</dbReference>
<sequence>MIKSKEPLYYQIYVDIRKKILSNKWKAHYKLPSEIELCKIYDVSRITLRKAIEELVNENLLEKIQGKGTFVLSRNAIEQKLESIYSISEGMENTGKDINTKILSVSKKHSRDIKTSEVSNYFPGEVIEISRLRLLDGNPVMLENNYFQYDRFNFMMDINWDGKKLYKTLENEHDVYIDEVNESFKACRLKAEESDLLETSQNMFGLKIRRLSYFGQDLVSFSQIVSKSDYLEFSVNLTR</sequence>
<dbReference type="SMART" id="SM00345">
    <property type="entry name" value="HTH_GNTR"/>
    <property type="match status" value="1"/>
</dbReference>
<evidence type="ECO:0000256" key="2">
    <source>
        <dbReference type="ARBA" id="ARBA00023125"/>
    </source>
</evidence>
<dbReference type="InterPro" id="IPR028978">
    <property type="entry name" value="Chorismate_lyase_/UTRA_dom_sf"/>
</dbReference>
<dbReference type="PROSITE" id="PS50949">
    <property type="entry name" value="HTH_GNTR"/>
    <property type="match status" value="1"/>
</dbReference>
<dbReference type="PANTHER" id="PTHR44846">
    <property type="entry name" value="MANNOSYL-D-GLYCERATE TRANSPORT/METABOLISM SYSTEM REPRESSOR MNGR-RELATED"/>
    <property type="match status" value="1"/>
</dbReference>
<dbReference type="SUPFAM" id="SSF46785">
    <property type="entry name" value="Winged helix' DNA-binding domain"/>
    <property type="match status" value="1"/>
</dbReference>
<dbReference type="AlphaFoldDB" id="A0AB74TR00"/>
<dbReference type="InterPro" id="IPR011663">
    <property type="entry name" value="UTRA"/>
</dbReference>
<dbReference type="Pfam" id="PF00392">
    <property type="entry name" value="GntR"/>
    <property type="match status" value="1"/>
</dbReference>
<dbReference type="CDD" id="cd07377">
    <property type="entry name" value="WHTH_GntR"/>
    <property type="match status" value="1"/>
</dbReference>
<evidence type="ECO:0000259" key="4">
    <source>
        <dbReference type="PROSITE" id="PS50949"/>
    </source>
</evidence>
<dbReference type="KEGG" id="dst:VUQ06_05760"/>
<evidence type="ECO:0000313" key="6">
    <source>
        <dbReference type="EMBL" id="XBC49012.1"/>
    </source>
</evidence>
<dbReference type="EMBL" id="CP142435">
    <property type="protein sequence ID" value="XBC49012.1"/>
    <property type="molecule type" value="Genomic_DNA"/>
</dbReference>
<proteinExistence type="predicted"/>
<dbReference type="InterPro" id="IPR036390">
    <property type="entry name" value="WH_DNA-bd_sf"/>
</dbReference>
<evidence type="ECO:0000256" key="3">
    <source>
        <dbReference type="ARBA" id="ARBA00023163"/>
    </source>
</evidence>
<dbReference type="SMART" id="SM00866">
    <property type="entry name" value="UTRA"/>
    <property type="match status" value="1"/>
</dbReference>
<reference evidence="5" key="1">
    <citation type="submission" date="2023-12" db="EMBL/GenBank/DDBJ databases">
        <title>Dolosigranulum savutii sp. nov. isolated from human upper respiratory samples collected in Botswana.</title>
        <authorList>
            <person name="Kelly M.S."/>
        </authorList>
    </citation>
    <scope>NUCLEOTIDE SEQUENCE</scope>
    <source>
        <strain evidence="6">MSK294</strain>
        <strain evidence="5">MSK433</strain>
    </source>
</reference>
<gene>
    <name evidence="6" type="ORF">VUQ06_05760</name>
    <name evidence="5" type="ORF">VUQ08_06885</name>
</gene>
<dbReference type="FunFam" id="1.10.10.10:FF:000079">
    <property type="entry name" value="GntR family transcriptional regulator"/>
    <property type="match status" value="1"/>
</dbReference>
<keyword evidence="2" id="KW-0238">DNA-binding</keyword>
<organism evidence="5">
    <name type="scientific">Dolosigranulum savutiense</name>
    <dbReference type="NCBI Taxonomy" id="3110288"/>
    <lineage>
        <taxon>Bacteria</taxon>
        <taxon>Bacillati</taxon>
        <taxon>Bacillota</taxon>
        <taxon>Bacilli</taxon>
        <taxon>Lactobacillales</taxon>
        <taxon>Carnobacteriaceae</taxon>
        <taxon>Dolosigranulum</taxon>
    </lineage>
</organism>
<keyword evidence="1" id="KW-0805">Transcription regulation</keyword>
<dbReference type="GO" id="GO:0045892">
    <property type="term" value="P:negative regulation of DNA-templated transcription"/>
    <property type="evidence" value="ECO:0007669"/>
    <property type="project" value="TreeGrafter"/>
</dbReference>
<dbReference type="InterPro" id="IPR000524">
    <property type="entry name" value="Tscrpt_reg_HTH_GntR"/>
</dbReference>
<name>A0AB74TR00_9LACT</name>
<dbReference type="InterPro" id="IPR036388">
    <property type="entry name" value="WH-like_DNA-bd_sf"/>
</dbReference>
<dbReference type="Gene3D" id="3.40.1410.10">
    <property type="entry name" value="Chorismate lyase-like"/>
    <property type="match status" value="1"/>
</dbReference>
<feature type="domain" description="HTH gntR-type" evidence="4">
    <location>
        <begin position="6"/>
        <end position="74"/>
    </location>
</feature>
<dbReference type="RefSeq" id="WP_347300040.1">
    <property type="nucleotide sequence ID" value="NZ_CP142433.1"/>
</dbReference>
<accession>A0AB74TR00</accession>